<organism evidence="1 2">
    <name type="scientific">Variovorax paradoxus</name>
    <dbReference type="NCBI Taxonomy" id="34073"/>
    <lineage>
        <taxon>Bacteria</taxon>
        <taxon>Pseudomonadati</taxon>
        <taxon>Pseudomonadota</taxon>
        <taxon>Betaproteobacteria</taxon>
        <taxon>Burkholderiales</taxon>
        <taxon>Comamonadaceae</taxon>
        <taxon>Variovorax</taxon>
    </lineage>
</organism>
<proteinExistence type="predicted"/>
<dbReference type="RefSeq" id="WP_015865959.1">
    <property type="nucleotide sequence ID" value="NZ_CAXUQE020000002.1"/>
</dbReference>
<protein>
    <recommendedName>
        <fullName evidence="3">Prevent-host-death protein</fullName>
    </recommendedName>
</protein>
<evidence type="ECO:0000313" key="1">
    <source>
        <dbReference type="EMBL" id="MDP9971738.1"/>
    </source>
</evidence>
<dbReference type="NCBIfam" id="NF041551">
    <property type="entry name" value="YlcI_YnfO_N"/>
    <property type="match status" value="1"/>
</dbReference>
<comment type="caution">
    <text evidence="1">The sequence shown here is derived from an EMBL/GenBank/DDBJ whole genome shotgun (WGS) entry which is preliminary data.</text>
</comment>
<accession>A0AAW8EFY9</accession>
<dbReference type="AlphaFoldDB" id="A0AAW8EFY9"/>
<evidence type="ECO:0000313" key="2">
    <source>
        <dbReference type="Proteomes" id="UP001224845"/>
    </source>
</evidence>
<evidence type="ECO:0008006" key="3">
    <source>
        <dbReference type="Google" id="ProtNLM"/>
    </source>
</evidence>
<name>A0AAW8EFY9_VARPD</name>
<dbReference type="Proteomes" id="UP001224845">
    <property type="component" value="Unassembled WGS sequence"/>
</dbReference>
<gene>
    <name evidence="1" type="ORF">J2W39_002980</name>
</gene>
<sequence length="100" mass="10931">MKTAQLPPVRVTAAVREQIEGVLLEGETLSHFVEQAATDAARRRKAQQDFVARGRASLARALESGESYAADEVLAAMKSRIDIARKAVERGRNGISKRRA</sequence>
<dbReference type="EMBL" id="JAUSRV010000007">
    <property type="protein sequence ID" value="MDP9971738.1"/>
    <property type="molecule type" value="Genomic_DNA"/>
</dbReference>
<reference evidence="1" key="1">
    <citation type="submission" date="2023-07" db="EMBL/GenBank/DDBJ databases">
        <title>Sorghum-associated microbial communities from plants grown in Nebraska, USA.</title>
        <authorList>
            <person name="Schachtman D."/>
        </authorList>
    </citation>
    <scope>NUCLEOTIDE SEQUENCE</scope>
    <source>
        <strain evidence="1">DS3315</strain>
    </source>
</reference>